<dbReference type="InterPro" id="IPR005116">
    <property type="entry name" value="Transp-assoc_OB_typ1"/>
</dbReference>
<dbReference type="Gene3D" id="2.40.50.100">
    <property type="match status" value="1"/>
</dbReference>
<evidence type="ECO:0000256" key="1">
    <source>
        <dbReference type="ARBA" id="ARBA00004202"/>
    </source>
</evidence>
<reference evidence="4" key="1">
    <citation type="submission" date="2019-05" db="EMBL/GenBank/DDBJ databases">
        <title>Methanoculleus sp. FWC-SCC1, a methanogenic archaeon isolated from deep marine cold seep.</title>
        <authorList>
            <person name="Chen Y.-W."/>
            <person name="Chen S.-C."/>
            <person name="Teng N.-H."/>
            <person name="Lai M.-C."/>
        </authorList>
    </citation>
    <scope>NUCLEOTIDE SEQUENCE</scope>
    <source>
        <strain evidence="4">FWC-SCC1</strain>
    </source>
</reference>
<dbReference type="NCBIfam" id="TIGR00638">
    <property type="entry name" value="Mop"/>
    <property type="match status" value="1"/>
</dbReference>
<proteinExistence type="predicted"/>
<evidence type="ECO:0000256" key="2">
    <source>
        <dbReference type="ARBA" id="ARBA00022505"/>
    </source>
</evidence>
<comment type="subcellular location">
    <subcellularLocation>
        <location evidence="1">Cell membrane</location>
        <topology evidence="1">Peripheral membrane protein</topology>
    </subcellularLocation>
</comment>
<keyword evidence="5" id="KW-1185">Reference proteome</keyword>
<accession>A0ABT8MA69</accession>
<keyword evidence="2" id="KW-0500">Molybdenum</keyword>
<evidence type="ECO:0000313" key="5">
    <source>
        <dbReference type="Proteomes" id="UP001168338"/>
    </source>
</evidence>
<dbReference type="SUPFAM" id="SSF50331">
    <property type="entry name" value="MOP-like"/>
    <property type="match status" value="1"/>
</dbReference>
<evidence type="ECO:0000259" key="3">
    <source>
        <dbReference type="PROSITE" id="PS51866"/>
    </source>
</evidence>
<organism evidence="4 5">
    <name type="scientific">Methanoculleus frigidifontis</name>
    <dbReference type="NCBI Taxonomy" id="2584085"/>
    <lineage>
        <taxon>Archaea</taxon>
        <taxon>Methanobacteriati</taxon>
        <taxon>Methanobacteriota</taxon>
        <taxon>Stenosarchaea group</taxon>
        <taxon>Methanomicrobia</taxon>
        <taxon>Methanomicrobiales</taxon>
        <taxon>Methanomicrobiaceae</taxon>
        <taxon>Methanoculleus</taxon>
    </lineage>
</organism>
<dbReference type="EMBL" id="VCYH01000004">
    <property type="protein sequence ID" value="MDN7024828.1"/>
    <property type="molecule type" value="Genomic_DNA"/>
</dbReference>
<dbReference type="InterPro" id="IPR008995">
    <property type="entry name" value="Mo/tungstate-bd_C_term_dom"/>
</dbReference>
<protein>
    <submittedName>
        <fullName evidence="4">TOBE domain-containing protein</fullName>
    </submittedName>
</protein>
<name>A0ABT8MA69_9EURY</name>
<dbReference type="InterPro" id="IPR004606">
    <property type="entry name" value="Mop_domain"/>
</dbReference>
<dbReference type="PROSITE" id="PS51866">
    <property type="entry name" value="MOP"/>
    <property type="match status" value="1"/>
</dbReference>
<evidence type="ECO:0000313" key="4">
    <source>
        <dbReference type="EMBL" id="MDN7024828.1"/>
    </source>
</evidence>
<dbReference type="RefSeq" id="WP_301663943.1">
    <property type="nucleotide sequence ID" value="NZ_VCYH01000004.1"/>
</dbReference>
<dbReference type="Pfam" id="PF03459">
    <property type="entry name" value="TOBE"/>
    <property type="match status" value="1"/>
</dbReference>
<dbReference type="Proteomes" id="UP001168338">
    <property type="component" value="Unassembled WGS sequence"/>
</dbReference>
<gene>
    <name evidence="4" type="ORF">FGU65_08000</name>
</gene>
<sequence>MKISARNQFKGTVKEIERGPVSAEVVVDLGGGTEITAIITRKSADNLNLAPGKEAYVVIKATEVIVGID</sequence>
<comment type="caution">
    <text evidence="4">The sequence shown here is derived from an EMBL/GenBank/DDBJ whole genome shotgun (WGS) entry which is preliminary data.</text>
</comment>
<feature type="domain" description="Mop" evidence="3">
    <location>
        <begin position="2"/>
        <end position="68"/>
    </location>
</feature>